<accession>A0A371JXJ5</accession>
<gene>
    <name evidence="3" type="ORF">DX914_15245</name>
</gene>
<comment type="caution">
    <text evidence="3">The sequence shown here is derived from an EMBL/GenBank/DDBJ whole genome shotgun (WGS) entry which is preliminary data.</text>
</comment>
<dbReference type="AlphaFoldDB" id="A0A371JXJ5"/>
<feature type="signal peptide" evidence="2">
    <location>
        <begin position="1"/>
        <end position="24"/>
    </location>
</feature>
<dbReference type="OrthoDB" id="6026154at2"/>
<feature type="compositionally biased region" description="Basic and acidic residues" evidence="1">
    <location>
        <begin position="551"/>
        <end position="565"/>
    </location>
</feature>
<protein>
    <submittedName>
        <fullName evidence="3">Uncharacterized protein</fullName>
    </submittedName>
</protein>
<evidence type="ECO:0000256" key="1">
    <source>
        <dbReference type="SAM" id="MobiDB-lite"/>
    </source>
</evidence>
<sequence>MLRLTPRSLSALIALTLTAPAALAAPTCPSNVLAQPKTNYLYVFFPTATAPFPTIGPSSSAAPFNVADLDPVVGSTATLRNRIFDFVVDDYCEFNLQVNQTTTLPSPTVPRWQIVAVGSDTAGSLFGQAQAVDTNDADPQDYARVWAKSFKDTYGAAGQPLNGVGSTLERWSTAIGTTTSHEAAHNYGAAHGHSAPRPTEDAQNWHIMATGSTGLTGEMRAARNRHFSDTEYEILGHNIGLNTKTLHNWDFVNPNNTNANKMRIKLLSTSNSLSINWWYNGSASPWQNPTVSYTGSTQNFQGNVYYVHNLDFATAKPWSGPSPGIVMPAAPFHTGASFAGSATVIVFDVQLFNGATLLPLAPRLAGYDAGDIDADTGAFTLNFFNTNPGAGALELSEVQIFRSPRMLDISAMMRDGRPVDVRGQPVSFHSSSVIRKQSVAERLELPLAKMTDPRTVDIVYKPEDCPQGSKGANGPGDHATGEIRYCHKGNALSLFPNTYTYLIANVVDPNATYWDPQLRKFVQGPLQNTIYYQVGGVVPDLNRNGQDDLLDIRSGRSKDEDRNGVPDEAQQQQR</sequence>
<dbReference type="Proteomes" id="UP000264492">
    <property type="component" value="Unassembled WGS sequence"/>
</dbReference>
<keyword evidence="2" id="KW-0732">Signal</keyword>
<proteinExistence type="predicted"/>
<dbReference type="RefSeq" id="WP_115860300.1">
    <property type="nucleotide sequence ID" value="NZ_QTSU01000003.1"/>
</dbReference>
<evidence type="ECO:0000256" key="2">
    <source>
        <dbReference type="SAM" id="SignalP"/>
    </source>
</evidence>
<name>A0A371JXJ5_9GAMM</name>
<organism evidence="3 4">
    <name type="scientific">Lysobacter silvisoli</name>
    <dbReference type="NCBI Taxonomy" id="2293254"/>
    <lineage>
        <taxon>Bacteria</taxon>
        <taxon>Pseudomonadati</taxon>
        <taxon>Pseudomonadota</taxon>
        <taxon>Gammaproteobacteria</taxon>
        <taxon>Lysobacterales</taxon>
        <taxon>Lysobacteraceae</taxon>
        <taxon>Lysobacter</taxon>
    </lineage>
</organism>
<dbReference type="EMBL" id="QTSU01000003">
    <property type="protein sequence ID" value="RDZ26360.1"/>
    <property type="molecule type" value="Genomic_DNA"/>
</dbReference>
<evidence type="ECO:0000313" key="4">
    <source>
        <dbReference type="Proteomes" id="UP000264492"/>
    </source>
</evidence>
<reference evidence="3 4" key="1">
    <citation type="submission" date="2018-08" db="EMBL/GenBank/DDBJ databases">
        <title>Lysobacter sp. zong2l5, whole genome shotgun sequence.</title>
        <authorList>
            <person name="Zhang X."/>
            <person name="Feng G."/>
            <person name="Zhu H."/>
        </authorList>
    </citation>
    <scope>NUCLEOTIDE SEQUENCE [LARGE SCALE GENOMIC DNA]</scope>
    <source>
        <strain evidence="4">zong2l5</strain>
    </source>
</reference>
<feature type="region of interest" description="Disordered" evidence="1">
    <location>
        <begin position="551"/>
        <end position="574"/>
    </location>
</feature>
<evidence type="ECO:0000313" key="3">
    <source>
        <dbReference type="EMBL" id="RDZ26360.1"/>
    </source>
</evidence>
<keyword evidence="4" id="KW-1185">Reference proteome</keyword>
<feature type="chain" id="PRO_5016843761" evidence="2">
    <location>
        <begin position="25"/>
        <end position="574"/>
    </location>
</feature>